<feature type="compositionally biased region" description="Basic residues" evidence="1">
    <location>
        <begin position="160"/>
        <end position="172"/>
    </location>
</feature>
<evidence type="ECO:0000313" key="3">
    <source>
        <dbReference type="EMBL" id="QHT08943.1"/>
    </source>
</evidence>
<evidence type="ECO:0000256" key="1">
    <source>
        <dbReference type="SAM" id="MobiDB-lite"/>
    </source>
</evidence>
<sequence length="225" mass="26490">MYSFSVFIPRVFANISEKRIANVFYQQDIGEVSKVDLVKRTNDKGEKYNMAFVHFDYLFQTTSASNFRDDVENPEVKAKLVYEDPWFWLVLPFEEKEKPVQEKPVQEFYPQQQFTPEAAQNYFMGYGTMMMTPQGPMWYPMQAPPTQMVPPQVAYGNRPSRQRPHPKKRINVPKKEEVLTAQKQEEEVVNYGKWQVPKKKNKVLQKRPSTPEMPPPRKEDGEETD</sequence>
<organism evidence="3">
    <name type="scientific">viral metagenome</name>
    <dbReference type="NCBI Taxonomy" id="1070528"/>
    <lineage>
        <taxon>unclassified sequences</taxon>
        <taxon>metagenomes</taxon>
        <taxon>organismal metagenomes</taxon>
    </lineage>
</organism>
<dbReference type="PROSITE" id="PS50102">
    <property type="entry name" value="RRM"/>
    <property type="match status" value="1"/>
</dbReference>
<accession>A0A6C0CXJ2</accession>
<proteinExistence type="predicted"/>
<dbReference type="GO" id="GO:0003723">
    <property type="term" value="F:RNA binding"/>
    <property type="evidence" value="ECO:0007669"/>
    <property type="project" value="InterPro"/>
</dbReference>
<feature type="region of interest" description="Disordered" evidence="1">
    <location>
        <begin position="150"/>
        <end position="177"/>
    </location>
</feature>
<name>A0A6C0CXJ2_9ZZZZ</name>
<dbReference type="AlphaFoldDB" id="A0A6C0CXJ2"/>
<feature type="compositionally biased region" description="Basic residues" evidence="1">
    <location>
        <begin position="196"/>
        <end position="205"/>
    </location>
</feature>
<feature type="region of interest" description="Disordered" evidence="1">
    <location>
        <begin position="190"/>
        <end position="225"/>
    </location>
</feature>
<dbReference type="EMBL" id="MN739504">
    <property type="protein sequence ID" value="QHT08943.1"/>
    <property type="molecule type" value="Genomic_DNA"/>
</dbReference>
<evidence type="ECO:0000259" key="2">
    <source>
        <dbReference type="PROSITE" id="PS50102"/>
    </source>
</evidence>
<reference evidence="3" key="1">
    <citation type="journal article" date="2020" name="Nature">
        <title>Giant virus diversity and host interactions through global metagenomics.</title>
        <authorList>
            <person name="Schulz F."/>
            <person name="Roux S."/>
            <person name="Paez-Espino D."/>
            <person name="Jungbluth S."/>
            <person name="Walsh D.A."/>
            <person name="Denef V.J."/>
            <person name="McMahon K.D."/>
            <person name="Konstantinidis K.T."/>
            <person name="Eloe-Fadrosh E.A."/>
            <person name="Kyrpides N.C."/>
            <person name="Woyke T."/>
        </authorList>
    </citation>
    <scope>NUCLEOTIDE SEQUENCE</scope>
    <source>
        <strain evidence="3">GVMAG-M-3300023109-53</strain>
    </source>
</reference>
<feature type="domain" description="RRM" evidence="2">
    <location>
        <begin position="4"/>
        <end position="85"/>
    </location>
</feature>
<protein>
    <recommendedName>
        <fullName evidence="2">RRM domain-containing protein</fullName>
    </recommendedName>
</protein>
<feature type="compositionally biased region" description="Basic and acidic residues" evidence="1">
    <location>
        <begin position="215"/>
        <end position="225"/>
    </location>
</feature>
<dbReference type="InterPro" id="IPR000504">
    <property type="entry name" value="RRM_dom"/>
</dbReference>